<dbReference type="Proteomes" id="UP000002748">
    <property type="component" value="Unassembled WGS sequence"/>
</dbReference>
<feature type="region of interest" description="Disordered" evidence="1">
    <location>
        <begin position="23"/>
        <end position="550"/>
    </location>
</feature>
<comment type="caution">
    <text evidence="2">The sequence shown here is derived from an EMBL/GenBank/DDBJ whole genome shotgun (WGS) entry which is preliminary data.</text>
</comment>
<feature type="region of interest" description="Disordered" evidence="1">
    <location>
        <begin position="1146"/>
        <end position="1202"/>
    </location>
</feature>
<sequence>MTQYAPYPGAMAADIWPLSMSEMTDQLKQSRNPRSISKPPSPTLVGTSPYDNRAEAAAGAAALVKNQRPHPDRTATEPKPRGSASRSPMPQPFRSASLPTAANDTVSNGSLNPNGSTLAFPQQSFMNGPQRLPAIQSPELPFVVLTPPDEEHDGPDIALFPHPAPGAAEFADGGNVKKILDAPMPPPRDAMPPGSPPEEPAPPPQQRVVHPYAQQQQTPVQGHPYQQQPQQRHVTANAVGNAAPAGAKKRDQAINNVPGASGSSPSLVERRSPANQRVGESQFDNEWASLVESLPSPTVQEEDSPVPPKQTPPTPPLPLGQQQRNGSKENVSSPQPPLYPSRRAPVPPQEEASGSRGRSPMTDKRSASAPNVPPTTPKKASKEGQSEPSTPKQKKGMDSQEGTTTKPQRRRTLSLSSIFTRKKKHNFEDLPPMPNGEQVPKSPKTPRTPKGKEFPDLDESVSKATGTTPSTKRERRKTLKEVFGMGGSDGKSVRKSKSKPDLRRRNSFDLEPVPPLPAAGRPGSPSVGRAGSPVPSSAAWPGGAPAPVSKTAVPEALAALTANASKDKPKVEVVPDVFAAFNSSTTSLINTSTVRRQTMKSPTGEDHPRVPSPLRESVEEAPSLPSVVRQSHEKPLPPMVTRGSDERQRPAPVIGWRSDERAPSPIVTRRSDERNQPSPVVTRRSDERRPPSPLVTRQSDERRYAAPTATVAPPSNEKPPPSFVVKGGAHTGGARMPSNQSHDEDLAARQRHAEALAALEGHGKKSRKERKSTNDDKEKKKNRTRSQSLSKRISMSVIGVFKRKKEDGEADDEDLPDVPALPAAYIKHSASTPSLHRGPPSMGGTASPESTWGRSTGAQVLAQLGGRSPDSTWGRSQGPPMQSAQNAAAQNGSIGSTTSLAKREKRLHNIQRIPPPRLNDDERLASANLASSNSGHSLSERSASPASVDVPNVTLPLKIVKQPSLSMKNKPVVMAKSPASVASPTSIEGIHSIPSEVIIHNEEDIASTPVKKLPQIPIKTESPVATEPPRVASPDLGSPTMGFDPMSPKTGSYKRLSKGMPAALAASAYRKRSIDGIPATQSPELAAQFRHLIQSASPPPVLSELPGEGALALSGLQLNTMSPVTSPVAEHSELSAVTPVFTTTPSLPPQIAPLQIHPLTPSRDSPTQSGTLSPSATPERHDSGDGEPLSPNTSLHSPGNSIHNIEVEVKTATRQSMIRSTSQPILAAVAAGSVVSFGSSGGSTLSRVPTNDDGTVESDTSTPTPSGFSSNDESPFFQRSTTSVDRAFPGGPPKYSSHIDEGDERALNKAAHEAKKASMSSNHVSRFSMDSTDSRASRVSADSVYSQRDSRISKDFEGFMPQAVVTREAPKSRHVSSFSVDSAMSTAALIADNDVSDSDSVASTPTKISPAQGPLAVHPVEMALADTSEVLLTPVGSDGGDMEQLTESKPESLSSRAASPSPSVASSVLLPSVKPTPAPQQTAASTASSLFAMISNSVTQASESVANAVTAVLGSDQNAATREASAKSPTASPVVSATRPPLPKVPEVREEKELPPSPKETEVMEKAQTQVAEKALPPSPSKSEEKEDKVDKELPASPERSEERAEAPSTPGPWQTIQSSESLDSVNSKGSSASNDIPETPTTTTSNSIYATPTSGMSPVRSTPSHRGSIIAYDSDDGVTRSQSQRRGSMPAALRATAIRRRTTSQPIASVVMSNQEPPNRLEFSSPEPGSGSPIGLGRPVVLRSASMPTQQLTESPRSLSAELTGPASVASSLPWLAKTPAVAEVEEVLESSSSTPTIDSASEVATIKGSVKDESPVVPAVTAFPDSKSSSGCNGGMTSPELSVESRVDSPLGFSLSGESEEATHAVEAPPAIDSFVVPFPPDAEHAPLGAMPRSPTVPANYTATASARERTRRDSGQNMRTVGGYTISRRPLTSNSDTSVNVIHPTPPSKQARQSLQTLPSAVEMDFSQRSSMGPTGPEFSLWLESTANSAPMEELEELTQSAGFQSAKYDQRVVYDSPASTISTASTSRPMRRPLPNPDDFRNGTASSPVRDNAYETSSLHSSSGSDDGPALCTPRTPDTAHLVSDFGTPSKAAIVGVSPAATGAKAEQISRGLPNRPMHVDMANDTEGEESFATAREGME</sequence>
<dbReference type="OrthoDB" id="2597045at2759"/>
<feature type="region of interest" description="Disordered" evidence="1">
    <location>
        <begin position="1823"/>
        <end position="1866"/>
    </location>
</feature>
<feature type="compositionally biased region" description="Low complexity" evidence="1">
    <location>
        <begin position="219"/>
        <end position="246"/>
    </location>
</feature>
<feature type="compositionally biased region" description="Low complexity" evidence="1">
    <location>
        <begin position="1725"/>
        <end position="1738"/>
    </location>
</feature>
<feature type="compositionally biased region" description="Polar residues" evidence="1">
    <location>
        <begin position="869"/>
        <end position="883"/>
    </location>
</feature>
<dbReference type="EMBL" id="ALBS01000322">
    <property type="protein sequence ID" value="EJT45754.1"/>
    <property type="molecule type" value="Genomic_DNA"/>
</dbReference>
<accession>J6EN41</accession>
<feature type="compositionally biased region" description="Polar residues" evidence="1">
    <location>
        <begin position="23"/>
        <end position="35"/>
    </location>
</feature>
<feature type="compositionally biased region" description="Basic and acidic residues" evidence="1">
    <location>
        <begin position="1546"/>
        <end position="1565"/>
    </location>
</feature>
<feature type="compositionally biased region" description="Basic and acidic residues" evidence="1">
    <location>
        <begin position="498"/>
        <end position="508"/>
    </location>
</feature>
<feature type="compositionally biased region" description="Basic and acidic residues" evidence="1">
    <location>
        <begin position="1307"/>
        <end position="1316"/>
    </location>
</feature>
<gene>
    <name evidence="2" type="ORF">A1Q1_05903</name>
</gene>
<feature type="compositionally biased region" description="Polar residues" evidence="1">
    <location>
        <begin position="1705"/>
        <end position="1718"/>
    </location>
</feature>
<reference evidence="2 3" key="1">
    <citation type="journal article" date="2012" name="Eukaryot. Cell">
        <title>Draft genome sequence of CBS 2479, the standard type strain of Trichosporon asahii.</title>
        <authorList>
            <person name="Yang R.Y."/>
            <person name="Li H.T."/>
            <person name="Zhu H."/>
            <person name="Zhou G.P."/>
            <person name="Wang M."/>
            <person name="Wang L."/>
        </authorList>
    </citation>
    <scope>NUCLEOTIDE SEQUENCE [LARGE SCALE GENOMIC DNA]</scope>
    <source>
        <strain evidence="3">ATCC 90039 / CBS 2479 / JCM 2466 / KCTC 7840 / NCYC 2677 / UAMH 7654</strain>
    </source>
</reference>
<feature type="compositionally biased region" description="Pro residues" evidence="1">
    <location>
        <begin position="305"/>
        <end position="318"/>
    </location>
</feature>
<feature type="compositionally biased region" description="Polar residues" evidence="1">
    <location>
        <begin position="273"/>
        <end position="284"/>
    </location>
</feature>
<feature type="compositionally biased region" description="Polar residues" evidence="1">
    <location>
        <begin position="1933"/>
        <end position="1943"/>
    </location>
</feature>
<feature type="region of interest" description="Disordered" evidence="1">
    <location>
        <begin position="2105"/>
        <end position="2144"/>
    </location>
</feature>
<feature type="compositionally biased region" description="Polar residues" evidence="1">
    <location>
        <begin position="1612"/>
        <end position="1666"/>
    </location>
</feature>
<feature type="compositionally biased region" description="Polar residues" evidence="1">
    <location>
        <begin position="324"/>
        <end position="333"/>
    </location>
</feature>
<feature type="region of interest" description="Disordered" evidence="1">
    <location>
        <begin position="1518"/>
        <end position="1764"/>
    </location>
</feature>
<feature type="region of interest" description="Disordered" evidence="1">
    <location>
        <begin position="929"/>
        <end position="948"/>
    </location>
</feature>
<feature type="compositionally biased region" description="Basic and acidic residues" evidence="1">
    <location>
        <begin position="741"/>
        <end position="754"/>
    </location>
</feature>
<feature type="compositionally biased region" description="Polar residues" evidence="1">
    <location>
        <begin position="97"/>
        <end position="127"/>
    </location>
</feature>
<feature type="region of interest" description="Disordered" evidence="1">
    <location>
        <begin position="1024"/>
        <end position="1045"/>
    </location>
</feature>
<feature type="compositionally biased region" description="Polar residues" evidence="1">
    <location>
        <begin position="1951"/>
        <end position="1960"/>
    </location>
</feature>
<feature type="compositionally biased region" description="Low complexity" evidence="1">
    <location>
        <begin position="2061"/>
        <end position="2072"/>
    </location>
</feature>
<feature type="compositionally biased region" description="Polar residues" evidence="1">
    <location>
        <begin position="1318"/>
        <end position="1331"/>
    </location>
</feature>
<feature type="compositionally biased region" description="Polar residues" evidence="1">
    <location>
        <begin position="1828"/>
        <end position="1842"/>
    </location>
</feature>
<feature type="region of interest" description="Disordered" evidence="1">
    <location>
        <begin position="1888"/>
        <end position="1960"/>
    </location>
</feature>
<feature type="region of interest" description="Disordered" evidence="1">
    <location>
        <begin position="2023"/>
        <end position="2088"/>
    </location>
</feature>
<feature type="compositionally biased region" description="Pro residues" evidence="1">
    <location>
        <begin position="183"/>
        <end position="205"/>
    </location>
</feature>
<dbReference type="VEuPathDB" id="FungiDB:A1Q1_05903"/>
<evidence type="ECO:0000313" key="2">
    <source>
        <dbReference type="EMBL" id="EJT45754.1"/>
    </source>
</evidence>
<feature type="region of interest" description="Disordered" evidence="1">
    <location>
        <begin position="1238"/>
        <end position="1277"/>
    </location>
</feature>
<evidence type="ECO:0000256" key="1">
    <source>
        <dbReference type="SAM" id="MobiDB-lite"/>
    </source>
</evidence>
<feature type="compositionally biased region" description="Low complexity" evidence="1">
    <location>
        <begin position="530"/>
        <end position="549"/>
    </location>
</feature>
<dbReference type="RefSeq" id="XP_014176587.1">
    <property type="nucleotide sequence ID" value="XM_014321112.1"/>
</dbReference>
<protein>
    <submittedName>
        <fullName evidence="2">Uncharacterized protein</fullName>
    </submittedName>
</protein>
<feature type="compositionally biased region" description="Polar residues" evidence="1">
    <location>
        <begin position="1190"/>
        <end position="1202"/>
    </location>
</feature>
<dbReference type="GeneID" id="25989415"/>
<proteinExistence type="predicted"/>
<dbReference type="HOGENOM" id="CLU_231844_0_0_1"/>
<name>J6EN41_TRIAS</name>
<dbReference type="KEGG" id="tasa:A1Q1_05903"/>
<feature type="region of interest" description="Disordered" evidence="1">
    <location>
        <begin position="1433"/>
        <end position="1484"/>
    </location>
</feature>
<feature type="region of interest" description="Disordered" evidence="1">
    <location>
        <begin position="1307"/>
        <end position="1333"/>
    </location>
</feature>
<feature type="compositionally biased region" description="Polar residues" evidence="1">
    <location>
        <begin position="847"/>
        <end position="858"/>
    </location>
</feature>
<feature type="region of interest" description="Disordered" evidence="1">
    <location>
        <begin position="590"/>
        <end position="894"/>
    </location>
</feature>
<feature type="compositionally biased region" description="Basic and acidic residues" evidence="1">
    <location>
        <begin position="69"/>
        <end position="80"/>
    </location>
</feature>
<feature type="compositionally biased region" description="Polar residues" evidence="1">
    <location>
        <begin position="1244"/>
        <end position="1277"/>
    </location>
</feature>
<evidence type="ECO:0000313" key="3">
    <source>
        <dbReference type="Proteomes" id="UP000002748"/>
    </source>
</evidence>
<organism evidence="2 3">
    <name type="scientific">Trichosporon asahii var. asahii (strain ATCC 90039 / CBS 2479 / JCM 2466 / KCTC 7840 / NBRC 103889/ NCYC 2677 / UAMH 7654)</name>
    <name type="common">Yeast</name>
    <dbReference type="NCBI Taxonomy" id="1186058"/>
    <lineage>
        <taxon>Eukaryota</taxon>
        <taxon>Fungi</taxon>
        <taxon>Dikarya</taxon>
        <taxon>Basidiomycota</taxon>
        <taxon>Agaricomycotina</taxon>
        <taxon>Tremellomycetes</taxon>
        <taxon>Trichosporonales</taxon>
        <taxon>Trichosporonaceae</taxon>
        <taxon>Trichosporon</taxon>
    </lineage>
</organism>
<feature type="compositionally biased region" description="Polar residues" evidence="1">
    <location>
        <begin position="1747"/>
        <end position="1759"/>
    </location>
</feature>
<feature type="compositionally biased region" description="Low complexity" evidence="1">
    <location>
        <begin position="1452"/>
        <end position="1484"/>
    </location>
</feature>
<feature type="compositionally biased region" description="Basic and acidic residues" evidence="1">
    <location>
        <begin position="1582"/>
        <end position="1606"/>
    </location>
</feature>
<feature type="compositionally biased region" description="Polar residues" evidence="1">
    <location>
        <begin position="1162"/>
        <end position="1176"/>
    </location>
</feature>